<protein>
    <submittedName>
        <fullName evidence="1">Uncharacterized protein</fullName>
    </submittedName>
</protein>
<evidence type="ECO:0000313" key="1">
    <source>
        <dbReference type="EMBL" id="RAL18471.1"/>
    </source>
</evidence>
<dbReference type="OrthoDB" id="5689014at2"/>
<gene>
    <name evidence="1" type="ORF">C5N92_07085</name>
</gene>
<dbReference type="EMBL" id="PTPX01000014">
    <property type="protein sequence ID" value="RAL18471.1"/>
    <property type="molecule type" value="Genomic_DNA"/>
</dbReference>
<organism evidence="1 2">
    <name type="scientific">Glaesserella australis</name>
    <dbReference type="NCBI Taxonomy" id="2094024"/>
    <lineage>
        <taxon>Bacteria</taxon>
        <taxon>Pseudomonadati</taxon>
        <taxon>Pseudomonadota</taxon>
        <taxon>Gammaproteobacteria</taxon>
        <taxon>Pasteurellales</taxon>
        <taxon>Pasteurellaceae</taxon>
        <taxon>Glaesserella</taxon>
    </lineage>
</organism>
<dbReference type="RefSeq" id="WP_111750153.1">
    <property type="nucleotide sequence ID" value="NZ_PTPX01000014.1"/>
</dbReference>
<reference evidence="2" key="1">
    <citation type="submission" date="2018-02" db="EMBL/GenBank/DDBJ databases">
        <title>Glaesserella australis sp. nov., isolated from the lungs of pigs.</title>
        <authorList>
            <person name="Turni C."/>
            <person name="Christensen H."/>
        </authorList>
    </citation>
    <scope>NUCLEOTIDE SEQUENCE [LARGE SCALE GENOMIC DNA]</scope>
    <source>
        <strain evidence="2">HS4635</strain>
    </source>
</reference>
<evidence type="ECO:0000313" key="2">
    <source>
        <dbReference type="Proteomes" id="UP000248689"/>
    </source>
</evidence>
<comment type="caution">
    <text evidence="1">The sequence shown here is derived from an EMBL/GenBank/DDBJ whole genome shotgun (WGS) entry which is preliminary data.</text>
</comment>
<sequence>MNITPIQVQDTLDSFDCASGALYSVSHLLEIVDNTSDQISNYHLSNLLRLVGDGLQYRLQCAKTTLSK</sequence>
<name>A0A328BXQ2_9PAST</name>
<proteinExistence type="predicted"/>
<accession>A0A328BXQ2</accession>
<dbReference type="AlphaFoldDB" id="A0A328BXQ2"/>
<keyword evidence="2" id="KW-1185">Reference proteome</keyword>
<dbReference type="Proteomes" id="UP000248689">
    <property type="component" value="Unassembled WGS sequence"/>
</dbReference>